<dbReference type="Proteomes" id="UP000269115">
    <property type="component" value="Unassembled WGS sequence"/>
</dbReference>
<dbReference type="OrthoDB" id="7018021at2"/>
<sequence>MAQGRTDLQGQRVSSTAAASGRARFHAEHQARAQAQALEWLAQRAVLQGAWLNWVAGQLYQLSPPEYAAMVRRELQVLAAR</sequence>
<name>A0A9X8HNG6_PSEPU</name>
<reference evidence="2 3" key="1">
    <citation type="submission" date="2018-11" db="EMBL/GenBank/DDBJ databases">
        <title>Genomic analyses of the natural microbiome of Caenorhabditis elegans.</title>
        <authorList>
            <person name="Samuel B."/>
        </authorList>
    </citation>
    <scope>NUCLEOTIDE SEQUENCE [LARGE SCALE GENOMIC DNA]</scope>
    <source>
        <strain evidence="2 3">BIGb0473</strain>
    </source>
</reference>
<feature type="compositionally biased region" description="Polar residues" evidence="1">
    <location>
        <begin position="1"/>
        <end position="18"/>
    </location>
</feature>
<evidence type="ECO:0000313" key="2">
    <source>
        <dbReference type="EMBL" id="ROQ56149.1"/>
    </source>
</evidence>
<gene>
    <name evidence="2" type="ORF">EDF85_0016</name>
</gene>
<protein>
    <submittedName>
        <fullName evidence="2">Uncharacterized protein</fullName>
    </submittedName>
</protein>
<feature type="region of interest" description="Disordered" evidence="1">
    <location>
        <begin position="1"/>
        <end position="26"/>
    </location>
</feature>
<proteinExistence type="predicted"/>
<dbReference type="EMBL" id="RJUR01000001">
    <property type="protein sequence ID" value="ROQ56149.1"/>
    <property type="molecule type" value="Genomic_DNA"/>
</dbReference>
<evidence type="ECO:0000256" key="1">
    <source>
        <dbReference type="SAM" id="MobiDB-lite"/>
    </source>
</evidence>
<organism evidence="2 3">
    <name type="scientific">Pseudomonas putida</name>
    <name type="common">Arthrobacter siderocapsulatus</name>
    <dbReference type="NCBI Taxonomy" id="303"/>
    <lineage>
        <taxon>Bacteria</taxon>
        <taxon>Pseudomonadati</taxon>
        <taxon>Pseudomonadota</taxon>
        <taxon>Gammaproteobacteria</taxon>
        <taxon>Pseudomonadales</taxon>
        <taxon>Pseudomonadaceae</taxon>
        <taxon>Pseudomonas</taxon>
    </lineage>
</organism>
<evidence type="ECO:0000313" key="3">
    <source>
        <dbReference type="Proteomes" id="UP000269115"/>
    </source>
</evidence>
<dbReference type="AlphaFoldDB" id="A0A9X8HNG6"/>
<comment type="caution">
    <text evidence="2">The sequence shown here is derived from an EMBL/GenBank/DDBJ whole genome shotgun (WGS) entry which is preliminary data.</text>
</comment>
<accession>A0A9X8HNG6</accession>